<evidence type="ECO:0000259" key="17">
    <source>
        <dbReference type="SMART" id="SM00065"/>
    </source>
</evidence>
<comment type="catalytic activity">
    <reaction evidence="12">
        <text>O-phospho-L-seryl-[protein] + H2O = L-seryl-[protein] + phosphate</text>
        <dbReference type="Rhea" id="RHEA:20629"/>
        <dbReference type="Rhea" id="RHEA-COMP:9863"/>
        <dbReference type="Rhea" id="RHEA-COMP:11604"/>
        <dbReference type="ChEBI" id="CHEBI:15377"/>
        <dbReference type="ChEBI" id="CHEBI:29999"/>
        <dbReference type="ChEBI" id="CHEBI:43474"/>
        <dbReference type="ChEBI" id="CHEBI:83421"/>
        <dbReference type="EC" id="3.1.3.16"/>
    </reaction>
</comment>
<dbReference type="SMART" id="SM00065">
    <property type="entry name" value="GAF"/>
    <property type="match status" value="1"/>
</dbReference>
<dbReference type="GO" id="GO:0005524">
    <property type="term" value="F:ATP binding"/>
    <property type="evidence" value="ECO:0007669"/>
    <property type="project" value="UniProtKB-KW"/>
</dbReference>
<keyword evidence="6" id="KW-0418">Kinase</keyword>
<dbReference type="SUPFAM" id="SSF55785">
    <property type="entry name" value="PYP-like sensor domain (PAS domain)"/>
    <property type="match status" value="1"/>
</dbReference>
<evidence type="ECO:0000256" key="7">
    <source>
        <dbReference type="ARBA" id="ARBA00022801"/>
    </source>
</evidence>
<dbReference type="GO" id="GO:0016301">
    <property type="term" value="F:kinase activity"/>
    <property type="evidence" value="ECO:0007669"/>
    <property type="project" value="UniProtKB-KW"/>
</dbReference>
<evidence type="ECO:0000256" key="6">
    <source>
        <dbReference type="ARBA" id="ARBA00022777"/>
    </source>
</evidence>
<comment type="function">
    <text evidence="13">Primarily acts as an independent SigF regulator that is sensitive to the osmosensory signal, mediating the cross talk of PknD with the SigF regulon. Possesses both phosphatase and kinase activities. The kinase domain functions as a classic anti-sigma factor-like kinase to phosphorylate the anti-anti-sigma factor domain at the canonical regulatory site, and the phosphatase domain antagonizes this activity.</text>
</comment>
<evidence type="ECO:0000256" key="14">
    <source>
        <dbReference type="ARBA" id="ARBA00075117"/>
    </source>
</evidence>
<dbReference type="EMBL" id="JAGSOH010000007">
    <property type="protein sequence ID" value="MBR7825585.1"/>
    <property type="molecule type" value="Genomic_DNA"/>
</dbReference>
<evidence type="ECO:0000256" key="12">
    <source>
        <dbReference type="ARBA" id="ARBA00047761"/>
    </source>
</evidence>
<evidence type="ECO:0000256" key="10">
    <source>
        <dbReference type="ARBA" id="ARBA00022912"/>
    </source>
</evidence>
<evidence type="ECO:0000256" key="9">
    <source>
        <dbReference type="ARBA" id="ARBA00022842"/>
    </source>
</evidence>
<feature type="domain" description="PPM-type phosphatase" evidence="18">
    <location>
        <begin position="498"/>
        <end position="716"/>
    </location>
</feature>
<keyword evidence="2" id="KW-0597">Phosphoprotein</keyword>
<evidence type="ECO:0000256" key="13">
    <source>
        <dbReference type="ARBA" id="ARBA00056274"/>
    </source>
</evidence>
<dbReference type="InterPro" id="IPR001932">
    <property type="entry name" value="PPM-type_phosphatase-like_dom"/>
</dbReference>
<evidence type="ECO:0000256" key="11">
    <source>
        <dbReference type="ARBA" id="ARBA00023211"/>
    </source>
</evidence>
<feature type="region of interest" description="Disordered" evidence="16">
    <location>
        <begin position="1"/>
        <end position="25"/>
    </location>
</feature>
<dbReference type="EC" id="3.1.3.16" evidence="1"/>
<dbReference type="FunFam" id="3.60.40.10:FF:000005">
    <property type="entry name" value="Serine/threonine protein phosphatase"/>
    <property type="match status" value="1"/>
</dbReference>
<dbReference type="SUPFAM" id="SSF81606">
    <property type="entry name" value="PP2C-like"/>
    <property type="match status" value="1"/>
</dbReference>
<dbReference type="Pfam" id="PF07228">
    <property type="entry name" value="SpoIIE"/>
    <property type="match status" value="1"/>
</dbReference>
<keyword evidence="10" id="KW-0904">Protein phosphatase</keyword>
<keyword evidence="7" id="KW-0378">Hydrolase</keyword>
<keyword evidence="3" id="KW-0808">Transferase</keyword>
<dbReference type="Gene3D" id="3.30.450.40">
    <property type="match status" value="2"/>
</dbReference>
<dbReference type="InterPro" id="IPR035965">
    <property type="entry name" value="PAS-like_dom_sf"/>
</dbReference>
<keyword evidence="9" id="KW-0460">Magnesium</keyword>
<feature type="domain" description="GAF" evidence="17">
    <location>
        <begin position="336"/>
        <end position="480"/>
    </location>
</feature>
<proteinExistence type="predicted"/>
<sequence>MTMARNGLRRSTAEGTPSASGGLSPAQDAIEDVLADVVRRTGASMGGIYLFEPGDRMLRMTALCGLPVEFATPWRRVPLSEALPVADAVRQGRLVWIGSQEEMARDYPRVAAVLPYRLALAAVALEGANRCWGALLLLWSGAHPRQARRRERGHITSSGRRIGRLLDHVGTGTLPEEPQVVALARARRHVGNQTAIADFAERLPGAAALDLEGRFTYVSAHAARFLGREAEVLLGTRPWHSLPWLDDPAYEDHYRTAVVSREPVTYSAVRPPDCHLTFQLHPDTSGISVLISPADGPGALDALPRPASRPEAAPTGRLYQLVHLAAALTETVGAQDVVDLVADQVLPAFRAQGLVLSGADAGRLKIVGHHGYPAEIIERLDHLPLDTDLTPAGRALSTGCPCFLRDREELSRGYPRAPSLTDKQAWAFLPLIVSGRPVGVCTLSYDEPHAFSADERAVLTSLAGLLAQALERARLYDAAHAVARDLQQALLPRTLPSLPGLDVAARYLPASHGLDVGGDFYDVIKLTEHTAAAVIGDVQGHSIAAAALMGQARTAVHAHATAGAAPDQVLARTSRVIADLEPDLLVSCLYVHLDFARGRAMVSSAGHPAPLLRRPGERADPVPVEPGPLLGVDPDSTYPTTTFDVPPGSLLTLYTDGLIEAPGTDPDDAVAALADVLTDVGPRAPDHLDHVIDALLRHAQRGAQHTDDIAVLLVHCLPGSPNPAHILSDNSGP</sequence>
<dbReference type="SUPFAM" id="SSF55781">
    <property type="entry name" value="GAF domain-like"/>
    <property type="match status" value="2"/>
</dbReference>
<evidence type="ECO:0000256" key="15">
    <source>
        <dbReference type="ARBA" id="ARBA00081350"/>
    </source>
</evidence>
<dbReference type="Pfam" id="PF13185">
    <property type="entry name" value="GAF_2"/>
    <property type="match status" value="1"/>
</dbReference>
<dbReference type="GO" id="GO:0004722">
    <property type="term" value="F:protein serine/threonine phosphatase activity"/>
    <property type="evidence" value="ECO:0007669"/>
    <property type="project" value="UniProtKB-EC"/>
</dbReference>
<evidence type="ECO:0000259" key="18">
    <source>
        <dbReference type="SMART" id="SM00331"/>
    </source>
</evidence>
<evidence type="ECO:0000256" key="5">
    <source>
        <dbReference type="ARBA" id="ARBA00022741"/>
    </source>
</evidence>
<protein>
    <recommendedName>
        <fullName evidence="1">protein-serine/threonine phosphatase</fullName>
        <ecNumber evidence="1">3.1.3.16</ecNumber>
    </recommendedName>
    <alternativeName>
        <fullName evidence="15">Protein-serine/threonine phosphatase</fullName>
    </alternativeName>
    <alternativeName>
        <fullName evidence="14">Serine/threonine-protein kinase</fullName>
    </alternativeName>
</protein>
<evidence type="ECO:0000313" key="20">
    <source>
        <dbReference type="Proteomes" id="UP000676325"/>
    </source>
</evidence>
<keyword evidence="20" id="KW-1185">Reference proteome</keyword>
<evidence type="ECO:0000256" key="8">
    <source>
        <dbReference type="ARBA" id="ARBA00022840"/>
    </source>
</evidence>
<evidence type="ECO:0000256" key="2">
    <source>
        <dbReference type="ARBA" id="ARBA00022553"/>
    </source>
</evidence>
<dbReference type="InterPro" id="IPR036457">
    <property type="entry name" value="PPM-type-like_dom_sf"/>
</dbReference>
<dbReference type="InterPro" id="IPR052016">
    <property type="entry name" value="Bact_Sigma-Reg"/>
</dbReference>
<dbReference type="PANTHER" id="PTHR43156">
    <property type="entry name" value="STAGE II SPORULATION PROTEIN E-RELATED"/>
    <property type="match status" value="1"/>
</dbReference>
<evidence type="ECO:0000313" key="19">
    <source>
        <dbReference type="EMBL" id="MBR7825585.1"/>
    </source>
</evidence>
<keyword evidence="8" id="KW-0067">ATP-binding</keyword>
<dbReference type="InterPro" id="IPR003018">
    <property type="entry name" value="GAF"/>
</dbReference>
<evidence type="ECO:0000256" key="3">
    <source>
        <dbReference type="ARBA" id="ARBA00022679"/>
    </source>
</evidence>
<dbReference type="Proteomes" id="UP000676325">
    <property type="component" value="Unassembled WGS sequence"/>
</dbReference>
<dbReference type="Gene3D" id="3.30.450.20">
    <property type="entry name" value="PAS domain"/>
    <property type="match status" value="1"/>
</dbReference>
<keyword evidence="5" id="KW-0547">Nucleotide-binding</keyword>
<keyword evidence="4" id="KW-0479">Metal-binding</keyword>
<dbReference type="Pfam" id="PF08448">
    <property type="entry name" value="PAS_4"/>
    <property type="match status" value="1"/>
</dbReference>
<dbReference type="InterPro" id="IPR013656">
    <property type="entry name" value="PAS_4"/>
</dbReference>
<comment type="caution">
    <text evidence="19">The sequence shown here is derived from an EMBL/GenBank/DDBJ whole genome shotgun (WGS) entry which is preliminary data.</text>
</comment>
<dbReference type="AlphaFoldDB" id="A0A941IET4"/>
<dbReference type="PANTHER" id="PTHR43156:SF2">
    <property type="entry name" value="STAGE II SPORULATION PROTEIN E"/>
    <property type="match status" value="1"/>
</dbReference>
<reference evidence="19" key="1">
    <citation type="submission" date="2021-04" db="EMBL/GenBank/DDBJ databases">
        <title>Genome based classification of Actinospica acidithermotolerans sp. nov., an actinobacterium isolated from an Indonesian hot spring.</title>
        <authorList>
            <person name="Kusuma A.B."/>
            <person name="Putra K.E."/>
            <person name="Nafisah S."/>
            <person name="Loh J."/>
            <person name="Nouioui I."/>
            <person name="Goodfellow M."/>
        </authorList>
    </citation>
    <scope>NUCLEOTIDE SEQUENCE</scope>
    <source>
        <strain evidence="19">MGRD01-02</strain>
    </source>
</reference>
<dbReference type="InterPro" id="IPR029016">
    <property type="entry name" value="GAF-like_dom_sf"/>
</dbReference>
<evidence type="ECO:0000256" key="4">
    <source>
        <dbReference type="ARBA" id="ARBA00022723"/>
    </source>
</evidence>
<organism evidence="19 20">
    <name type="scientific">Actinospica acidithermotolerans</name>
    <dbReference type="NCBI Taxonomy" id="2828514"/>
    <lineage>
        <taxon>Bacteria</taxon>
        <taxon>Bacillati</taxon>
        <taxon>Actinomycetota</taxon>
        <taxon>Actinomycetes</taxon>
        <taxon>Catenulisporales</taxon>
        <taxon>Actinospicaceae</taxon>
        <taxon>Actinospica</taxon>
    </lineage>
</organism>
<accession>A0A941IET4</accession>
<evidence type="ECO:0000256" key="16">
    <source>
        <dbReference type="SAM" id="MobiDB-lite"/>
    </source>
</evidence>
<evidence type="ECO:0000256" key="1">
    <source>
        <dbReference type="ARBA" id="ARBA00013081"/>
    </source>
</evidence>
<dbReference type="SMART" id="SM00331">
    <property type="entry name" value="PP2C_SIG"/>
    <property type="match status" value="1"/>
</dbReference>
<dbReference type="Gene3D" id="3.60.40.10">
    <property type="entry name" value="PPM-type phosphatase domain"/>
    <property type="match status" value="1"/>
</dbReference>
<gene>
    <name evidence="19" type="ORF">KDK95_04650</name>
</gene>
<keyword evidence="11" id="KW-0464">Manganese</keyword>
<name>A0A941IET4_9ACTN</name>
<dbReference type="GO" id="GO:0046872">
    <property type="term" value="F:metal ion binding"/>
    <property type="evidence" value="ECO:0007669"/>
    <property type="project" value="UniProtKB-KW"/>
</dbReference>